<dbReference type="GeneID" id="95539308"/>
<dbReference type="InterPro" id="IPR003658">
    <property type="entry name" value="Anti-sigma_ant"/>
</dbReference>
<dbReference type="NCBIfam" id="TIGR00377">
    <property type="entry name" value="ant_ant_sig"/>
    <property type="match status" value="1"/>
</dbReference>
<reference evidence="4 5" key="1">
    <citation type="submission" date="2017-09" db="EMBL/GenBank/DDBJ databases">
        <authorList>
            <person name="Lee N."/>
            <person name="Cho B.-K."/>
        </authorList>
    </citation>
    <scope>NUCLEOTIDE SEQUENCE [LARGE SCALE GENOMIC DNA]</scope>
    <source>
        <strain evidence="4 5">ATCC 13879</strain>
    </source>
</reference>
<dbReference type="EMBL" id="CP023697">
    <property type="protein sequence ID" value="QEV10652.1"/>
    <property type="molecule type" value="Genomic_DNA"/>
</dbReference>
<dbReference type="RefSeq" id="WP_055605048.1">
    <property type="nucleotide sequence ID" value="NZ_CP023697.1"/>
</dbReference>
<feature type="domain" description="STAS" evidence="3">
    <location>
        <begin position="10"/>
        <end position="119"/>
    </location>
</feature>
<evidence type="ECO:0000256" key="2">
    <source>
        <dbReference type="RuleBase" id="RU003749"/>
    </source>
</evidence>
<protein>
    <recommendedName>
        <fullName evidence="2">Anti-sigma factor antagonist</fullName>
    </recommendedName>
</protein>
<comment type="similarity">
    <text evidence="1 2">Belongs to the anti-sigma-factor antagonist family.</text>
</comment>
<evidence type="ECO:0000256" key="1">
    <source>
        <dbReference type="ARBA" id="ARBA00009013"/>
    </source>
</evidence>
<keyword evidence="5" id="KW-1185">Reference proteome</keyword>
<evidence type="ECO:0000259" key="3">
    <source>
        <dbReference type="PROSITE" id="PS50801"/>
    </source>
</evidence>
<evidence type="ECO:0000313" key="4">
    <source>
        <dbReference type="EMBL" id="QEV10652.1"/>
    </source>
</evidence>
<dbReference type="PROSITE" id="PS50801">
    <property type="entry name" value="STAS"/>
    <property type="match status" value="1"/>
</dbReference>
<organism evidence="4 5">
    <name type="scientific">Streptomyces prasinus</name>
    <dbReference type="NCBI Taxonomy" id="67345"/>
    <lineage>
        <taxon>Bacteria</taxon>
        <taxon>Bacillati</taxon>
        <taxon>Actinomycetota</taxon>
        <taxon>Actinomycetes</taxon>
        <taxon>Kitasatosporales</taxon>
        <taxon>Streptomycetaceae</taxon>
        <taxon>Streptomyces</taxon>
    </lineage>
</organism>
<accession>A0ABX6B8R8</accession>
<proteinExistence type="inferred from homology"/>
<dbReference type="Gene3D" id="3.30.750.24">
    <property type="entry name" value="STAS domain"/>
    <property type="match status" value="1"/>
</dbReference>
<sequence length="130" mass="14185">MSENHGRHAAEPTERTVAGTTLVTPRGELDLLTSPVLSRRLDVLTADAFPDLVLDLRAVPFIDCSGLRALCRARRRALSRGGRLRLITRSPALLRVLRHARLTGVFELLPRLPAELDAAARPAVGEGPRP</sequence>
<dbReference type="PANTHER" id="PTHR33495">
    <property type="entry name" value="ANTI-SIGMA FACTOR ANTAGONIST TM_1081-RELATED-RELATED"/>
    <property type="match status" value="1"/>
</dbReference>
<gene>
    <name evidence="4" type="ORF">CP972_33085</name>
</gene>
<evidence type="ECO:0000313" key="5">
    <source>
        <dbReference type="Proteomes" id="UP000326041"/>
    </source>
</evidence>
<dbReference type="SUPFAM" id="SSF52091">
    <property type="entry name" value="SpoIIaa-like"/>
    <property type="match status" value="1"/>
</dbReference>
<dbReference type="CDD" id="cd07043">
    <property type="entry name" value="STAS_anti-anti-sigma_factors"/>
    <property type="match status" value="1"/>
</dbReference>
<dbReference type="Proteomes" id="UP000326041">
    <property type="component" value="Chromosome"/>
</dbReference>
<dbReference type="InterPro" id="IPR002645">
    <property type="entry name" value="STAS_dom"/>
</dbReference>
<dbReference type="Pfam" id="PF01740">
    <property type="entry name" value="STAS"/>
    <property type="match status" value="1"/>
</dbReference>
<dbReference type="InterPro" id="IPR036513">
    <property type="entry name" value="STAS_dom_sf"/>
</dbReference>
<dbReference type="PANTHER" id="PTHR33495:SF2">
    <property type="entry name" value="ANTI-SIGMA FACTOR ANTAGONIST TM_1081-RELATED"/>
    <property type="match status" value="1"/>
</dbReference>
<name>A0ABX6B8R8_9ACTN</name>